<feature type="compositionally biased region" description="Basic and acidic residues" evidence="1">
    <location>
        <begin position="97"/>
        <end position="112"/>
    </location>
</feature>
<feature type="non-terminal residue" evidence="2">
    <location>
        <position position="1"/>
    </location>
</feature>
<feature type="compositionally biased region" description="Basic and acidic residues" evidence="1">
    <location>
        <begin position="147"/>
        <end position="161"/>
    </location>
</feature>
<feature type="compositionally biased region" description="Basic and acidic residues" evidence="1">
    <location>
        <begin position="41"/>
        <end position="58"/>
    </location>
</feature>
<comment type="caution">
    <text evidence="2">The sequence shown here is derived from an EMBL/GenBank/DDBJ whole genome shotgun (WGS) entry which is preliminary data.</text>
</comment>
<organism evidence="2 3">
    <name type="scientific">Polarella glacialis</name>
    <name type="common">Dinoflagellate</name>
    <dbReference type="NCBI Taxonomy" id="89957"/>
    <lineage>
        <taxon>Eukaryota</taxon>
        <taxon>Sar</taxon>
        <taxon>Alveolata</taxon>
        <taxon>Dinophyceae</taxon>
        <taxon>Suessiales</taxon>
        <taxon>Suessiaceae</taxon>
        <taxon>Polarella</taxon>
    </lineage>
</organism>
<gene>
    <name evidence="2" type="ORF">PGLA1383_LOCUS9983</name>
</gene>
<proteinExistence type="predicted"/>
<protein>
    <submittedName>
        <fullName evidence="2">Uncharacterized protein</fullName>
    </submittedName>
</protein>
<evidence type="ECO:0000313" key="3">
    <source>
        <dbReference type="Proteomes" id="UP000654075"/>
    </source>
</evidence>
<feature type="compositionally biased region" description="Basic and acidic residues" evidence="1">
    <location>
        <begin position="260"/>
        <end position="269"/>
    </location>
</feature>
<evidence type="ECO:0000256" key="1">
    <source>
        <dbReference type="SAM" id="MobiDB-lite"/>
    </source>
</evidence>
<dbReference type="AlphaFoldDB" id="A0A813DXP7"/>
<dbReference type="Proteomes" id="UP000654075">
    <property type="component" value="Unassembled WGS sequence"/>
</dbReference>
<name>A0A813DXP7_POLGL</name>
<feature type="region of interest" description="Disordered" evidence="1">
    <location>
        <begin position="17"/>
        <end position="161"/>
    </location>
</feature>
<dbReference type="OrthoDB" id="10313102at2759"/>
<reference evidence="2" key="1">
    <citation type="submission" date="2021-02" db="EMBL/GenBank/DDBJ databases">
        <authorList>
            <person name="Dougan E. K."/>
            <person name="Rhodes N."/>
            <person name="Thang M."/>
            <person name="Chan C."/>
        </authorList>
    </citation>
    <scope>NUCLEOTIDE SEQUENCE</scope>
</reference>
<feature type="compositionally biased region" description="Acidic residues" evidence="1">
    <location>
        <begin position="113"/>
        <end position="126"/>
    </location>
</feature>
<dbReference type="EMBL" id="CAJNNV010004842">
    <property type="protein sequence ID" value="CAE8591305.1"/>
    <property type="molecule type" value="Genomic_DNA"/>
</dbReference>
<feature type="region of interest" description="Disordered" evidence="1">
    <location>
        <begin position="236"/>
        <end position="273"/>
    </location>
</feature>
<sequence length="456" mass="50532">PLSCWFSLNLQPTAVSMPLHDRRRERDRSRSYRRATPRGSSVDRGRDRARGLSRERSRSRSRSASRRLRTPIRTPPARARVSRRSNSRPRQPSSYTREARADTRPYHEIDHGGDDDDDEEDDDDDSRDASEWTLGHAPHGTPFHVNRHGDTRRVDQEEKDDMKFDDEPTKWIKSSLPGDDRSLWVNRETGAISFVNPSPLALAPKAPPPQPPSKMSAIQARYLKLEEEMRHLALQLVNGSAGTSRPKPLPPTSRRSGRHQVAEENDLKDGYGNLTLDCKTGTRSGQSRAAESVDPSKALLRESEVNLVVFATPAMSEQAVIEKLEAMGIKYLDPLPGVLVERFPPFVELTGSSAFMPIYKVVYSLTPMKTLNVEYNASDKGKPGSKQVALRGTQGMVRANINLFVQFFGRVADVAAQRPSYGVNRASGGGKGGGKSGKAKLGTTIAESLHRTCSGK</sequence>
<keyword evidence="3" id="KW-1185">Reference proteome</keyword>
<evidence type="ECO:0000313" key="2">
    <source>
        <dbReference type="EMBL" id="CAE8591305.1"/>
    </source>
</evidence>
<feature type="compositionally biased region" description="Basic and acidic residues" evidence="1">
    <location>
        <begin position="19"/>
        <end position="30"/>
    </location>
</feature>
<accession>A0A813DXP7</accession>
<feature type="compositionally biased region" description="Basic residues" evidence="1">
    <location>
        <begin position="59"/>
        <end position="70"/>
    </location>
</feature>